<dbReference type="InterPro" id="IPR000719">
    <property type="entry name" value="Prot_kinase_dom"/>
</dbReference>
<dbReference type="Proteomes" id="UP000202419">
    <property type="component" value="Segment"/>
</dbReference>
<evidence type="ECO:0000313" key="3">
    <source>
        <dbReference type="Proteomes" id="UP000202419"/>
    </source>
</evidence>
<dbReference type="SUPFAM" id="SSF56112">
    <property type="entry name" value="Protein kinase-like (PK-like)"/>
    <property type="match status" value="1"/>
</dbReference>
<accession>A7IWK6</accession>
<dbReference type="SMART" id="SM00220">
    <property type="entry name" value="S_TKc"/>
    <property type="match status" value="1"/>
</dbReference>
<dbReference type="GeneID" id="5658944"/>
<dbReference type="KEGG" id="vg:5658944"/>
<dbReference type="GO" id="GO:0004674">
    <property type="term" value="F:protein serine/threonine kinase activity"/>
    <property type="evidence" value="ECO:0007669"/>
    <property type="project" value="InterPro"/>
</dbReference>
<dbReference type="Gene3D" id="1.10.510.10">
    <property type="entry name" value="Transferase(Phosphotransferase) domain 1"/>
    <property type="match status" value="1"/>
</dbReference>
<sequence length="309" mass="36242">MTNDKCTYINTCQITLSLLFTMFVDTRDIDVIAAERIFYATYDVVKDYEFVEKIAYGGFSTVWLAFNKKTNEKVAIKISKSFEGNSSMLNEYFIMNKLDNSYLMKGISFYHGMRTSHLVLPYYRRDLFSVIQDNDLLDENYIKVILHDIGSAIKHMHNHDLVHRDIKPENIMFDEVTNKFILTDFGNSEHENNMTITKLRGTPNFFAPEIIRGFHNKNEVLFTIGKPIDMYALGITLYIMATKTSPNPIFAHSKETLRWLENPDVLEEVDKIHRSDDLKDLLRKLLDINPVRRMTIREFFYHPFMILSK</sequence>
<dbReference type="PROSITE" id="PS50011">
    <property type="entry name" value="PROTEIN_KINASE_DOM"/>
    <property type="match status" value="1"/>
</dbReference>
<dbReference type="OrthoDB" id="8955at10239"/>
<dbReference type="InterPro" id="IPR011009">
    <property type="entry name" value="Kinase-like_dom_sf"/>
</dbReference>
<organism evidence="2 3">
    <name type="scientific">Paramecium bursaria Chlorella virus NY2A</name>
    <name type="common">PBCV-NY2A</name>
    <dbReference type="NCBI Taxonomy" id="46021"/>
    <lineage>
        <taxon>Viruses</taxon>
        <taxon>Varidnaviria</taxon>
        <taxon>Bamfordvirae</taxon>
        <taxon>Nucleocytoviricota</taxon>
        <taxon>Megaviricetes</taxon>
        <taxon>Algavirales</taxon>
        <taxon>Phycodnaviridae</taxon>
        <taxon>Chlorovirus</taxon>
        <taxon>Chlorovirus americanus</taxon>
    </lineage>
</organism>
<dbReference type="EMBL" id="DQ491002">
    <property type="protein sequence ID" value="ABT14730.1"/>
    <property type="molecule type" value="Genomic_DNA"/>
</dbReference>
<gene>
    <name evidence="2" type="primary">B331R</name>
    <name evidence="2" type="ORF">NY2A_B331R</name>
</gene>
<dbReference type="InterPro" id="IPR008271">
    <property type="entry name" value="Ser/Thr_kinase_AS"/>
</dbReference>
<feature type="domain" description="Protein kinase" evidence="1">
    <location>
        <begin position="48"/>
        <end position="305"/>
    </location>
</feature>
<protein>
    <submittedName>
        <fullName evidence="2">Uncharacterized protein B331R</fullName>
    </submittedName>
</protein>
<dbReference type="RefSeq" id="YP_001497527.1">
    <property type="nucleotide sequence ID" value="NC_009898.1"/>
</dbReference>
<dbReference type="Pfam" id="PF00069">
    <property type="entry name" value="Pkinase"/>
    <property type="match status" value="1"/>
</dbReference>
<proteinExistence type="predicted"/>
<dbReference type="InterPro" id="IPR045269">
    <property type="entry name" value="Atg1-like"/>
</dbReference>
<dbReference type="GO" id="GO:0005524">
    <property type="term" value="F:ATP binding"/>
    <property type="evidence" value="ECO:0007669"/>
    <property type="project" value="InterPro"/>
</dbReference>
<evidence type="ECO:0000259" key="1">
    <source>
        <dbReference type="PROSITE" id="PS50011"/>
    </source>
</evidence>
<dbReference type="PANTHER" id="PTHR24348">
    <property type="entry name" value="SERINE/THREONINE-PROTEIN KINASE UNC-51-RELATED"/>
    <property type="match status" value="1"/>
</dbReference>
<name>A7IWK6_PBCVN</name>
<keyword evidence="3" id="KW-1185">Reference proteome</keyword>
<evidence type="ECO:0000313" key="2">
    <source>
        <dbReference type="EMBL" id="ABT14730.1"/>
    </source>
</evidence>
<reference evidence="2 3" key="1">
    <citation type="journal article" date="2007" name="Virology">
        <title>Sequence and annotation of the 369-kb NY-2A and the 345-kb AR158 viruses that infect Chlorella NC64A.</title>
        <authorList>
            <person name="Fitzgerald L.A."/>
            <person name="Graves M.V."/>
            <person name="Li X."/>
            <person name="Feldblyum T."/>
            <person name="Nierman W.C."/>
            <person name="Van Etten J.L."/>
        </authorList>
    </citation>
    <scope>NUCLEOTIDE SEQUENCE [LARGE SCALE GENOMIC DNA]</scope>
    <source>
        <strain evidence="2 3">NY-2A</strain>
    </source>
</reference>
<dbReference type="PROSITE" id="PS00108">
    <property type="entry name" value="PROTEIN_KINASE_ST"/>
    <property type="match status" value="1"/>
</dbReference>
<organismHost>
    <name type="scientific">Chlorella</name>
    <dbReference type="NCBI Taxonomy" id="3071"/>
</organismHost>